<sequence length="82" mass="9516">MEKKRGKRAETPEQKKQKASMGFYFKSTKPAERMAQLDTAIARYENYLANCRIAKDNIAVTSVADQIKMLTKEQKEELKKFL</sequence>
<name>A0A0A2DVK5_9PORP</name>
<protein>
    <submittedName>
        <fullName evidence="2">Uncharacterized protein</fullName>
    </submittedName>
</protein>
<dbReference type="Proteomes" id="UP000030130">
    <property type="component" value="Unassembled WGS sequence"/>
</dbReference>
<comment type="caution">
    <text evidence="2">The sequence shown here is derived from an EMBL/GenBank/DDBJ whole genome shotgun (WGS) entry which is preliminary data.</text>
</comment>
<dbReference type="RefSeq" id="WP_018964892.1">
    <property type="nucleotide sequence ID" value="NZ_CALUCC010000247.1"/>
</dbReference>
<evidence type="ECO:0000256" key="1">
    <source>
        <dbReference type="SAM" id="MobiDB-lite"/>
    </source>
</evidence>
<organism evidence="2 3">
    <name type="scientific">Porphyromonas gulae</name>
    <dbReference type="NCBI Taxonomy" id="111105"/>
    <lineage>
        <taxon>Bacteria</taxon>
        <taxon>Pseudomonadati</taxon>
        <taxon>Bacteroidota</taxon>
        <taxon>Bacteroidia</taxon>
        <taxon>Bacteroidales</taxon>
        <taxon>Porphyromonadaceae</taxon>
        <taxon>Porphyromonas</taxon>
    </lineage>
</organism>
<dbReference type="OrthoDB" id="1013558at2"/>
<proteinExistence type="predicted"/>
<dbReference type="AlphaFoldDB" id="A0A0A2DVK5"/>
<evidence type="ECO:0000313" key="3">
    <source>
        <dbReference type="Proteomes" id="UP000030130"/>
    </source>
</evidence>
<feature type="compositionally biased region" description="Basic and acidic residues" evidence="1">
    <location>
        <begin position="1"/>
        <end position="16"/>
    </location>
</feature>
<accession>A0A0A2DVK5</accession>
<evidence type="ECO:0000313" key="2">
    <source>
        <dbReference type="EMBL" id="KGN86219.1"/>
    </source>
</evidence>
<gene>
    <name evidence="2" type="ORF">HR08_04470</name>
</gene>
<dbReference type="EMBL" id="JRAI01000040">
    <property type="protein sequence ID" value="KGN86219.1"/>
    <property type="molecule type" value="Genomic_DNA"/>
</dbReference>
<feature type="region of interest" description="Disordered" evidence="1">
    <location>
        <begin position="1"/>
        <end position="22"/>
    </location>
</feature>
<reference evidence="2 3" key="1">
    <citation type="submission" date="2014-08" db="EMBL/GenBank/DDBJ databases">
        <title>Porphyromonas gulae strain:COT-052_OH1451 Genome sequencing.</title>
        <authorList>
            <person name="Wallis C."/>
            <person name="Deusch O."/>
            <person name="O'Flynn C."/>
            <person name="Davis I."/>
            <person name="Jospin G."/>
            <person name="Darling A.E."/>
            <person name="Coil D.A."/>
            <person name="Alexiev A."/>
            <person name="Horsfall A."/>
            <person name="Kirkwood N."/>
            <person name="Harris S."/>
            <person name="Eisen J.A."/>
        </authorList>
    </citation>
    <scope>NUCLEOTIDE SEQUENCE [LARGE SCALE GENOMIC DNA]</scope>
    <source>
        <strain evidence="3">COT-052 OH1451</strain>
    </source>
</reference>